<sequence>MQALPTPEHHPGGINLLRKFLNVETEADFQMLVAWLLGCFHPEGPYPILILSGEQGSAKSTTARTLRDLIDPASPSTRSTPTLSKI</sequence>
<accession>A0A126UZS7</accession>
<dbReference type="EMBL" id="CP014327">
    <property type="protein sequence ID" value="AML51136.1"/>
    <property type="molecule type" value="Genomic_DNA"/>
</dbReference>
<dbReference type="AlphaFoldDB" id="A0A126UZS7"/>
<protein>
    <submittedName>
        <fullName evidence="1">Uncharacterized protein</fullName>
    </submittedName>
</protein>
<dbReference type="STRING" id="1579316.RC74_07565"/>
<dbReference type="OrthoDB" id="784829at2"/>
<dbReference type="Proteomes" id="UP000070371">
    <property type="component" value="Chromosome"/>
</dbReference>
<evidence type="ECO:0000313" key="2">
    <source>
        <dbReference type="Proteomes" id="UP000070371"/>
    </source>
</evidence>
<keyword evidence="2" id="KW-1185">Reference proteome</keyword>
<dbReference type="KEGG" id="hat:RC74_07565"/>
<organism evidence="1 2">
    <name type="scientific">Falsihalocynthiibacter arcticus</name>
    <dbReference type="NCBI Taxonomy" id="1579316"/>
    <lineage>
        <taxon>Bacteria</taxon>
        <taxon>Pseudomonadati</taxon>
        <taxon>Pseudomonadota</taxon>
        <taxon>Alphaproteobacteria</taxon>
        <taxon>Rhodobacterales</taxon>
        <taxon>Roseobacteraceae</taxon>
        <taxon>Falsihalocynthiibacter</taxon>
    </lineage>
</organism>
<name>A0A126UZS7_9RHOB</name>
<gene>
    <name evidence="1" type="ORF">RC74_07565</name>
</gene>
<proteinExistence type="predicted"/>
<reference evidence="1 2" key="1">
    <citation type="submission" date="2016-02" db="EMBL/GenBank/DDBJ databases">
        <title>Complete genome sequence of Halocynthiibacter arcticus PAMC 20958t from arctic marine sediment.</title>
        <authorList>
            <person name="Lee Y.M."/>
            <person name="Baek K."/>
            <person name="Lee H.K."/>
            <person name="Shin S.C."/>
        </authorList>
    </citation>
    <scope>NUCLEOTIDE SEQUENCE [LARGE SCALE GENOMIC DNA]</scope>
    <source>
        <strain evidence="1">PAMC 20958</strain>
    </source>
</reference>
<dbReference type="RefSeq" id="WP_052275088.1">
    <property type="nucleotide sequence ID" value="NZ_CP014327.1"/>
</dbReference>
<evidence type="ECO:0000313" key="1">
    <source>
        <dbReference type="EMBL" id="AML51136.1"/>
    </source>
</evidence>